<reference evidence="2 3" key="1">
    <citation type="submission" date="2018-06" db="EMBL/GenBank/DDBJ databases">
        <title>Streptacidiphilus pinicola sp. nov., isolated from pine grove soil.</title>
        <authorList>
            <person name="Roh S.G."/>
            <person name="Park S."/>
            <person name="Kim M.-K."/>
            <person name="Yun B.-R."/>
            <person name="Park J."/>
            <person name="Kim M.J."/>
            <person name="Kim Y.S."/>
            <person name="Kim S.B."/>
        </authorList>
    </citation>
    <scope>NUCLEOTIDE SEQUENCE [LARGE SCALE GENOMIC DNA]</scope>
    <source>
        <strain evidence="2 3">MMS16-CNU450</strain>
    </source>
</reference>
<accession>A0A2X0IFE1</accession>
<dbReference type="RefSeq" id="WP_111502781.1">
    <property type="nucleotide sequence ID" value="NZ_QKYN01000077.1"/>
</dbReference>
<dbReference type="AlphaFoldDB" id="A0A2X0IFE1"/>
<dbReference type="Proteomes" id="UP000248889">
    <property type="component" value="Unassembled WGS sequence"/>
</dbReference>
<dbReference type="Pfam" id="PF19956">
    <property type="entry name" value="EAD2"/>
    <property type="match status" value="1"/>
</dbReference>
<name>A0A2X0IFE1_9ACTN</name>
<dbReference type="OrthoDB" id="9150676at2"/>
<gene>
    <name evidence="2" type="ORF">DN069_20215</name>
</gene>
<comment type="caution">
    <text evidence="2">The sequence shown here is derived from an EMBL/GenBank/DDBJ whole genome shotgun (WGS) entry which is preliminary data.</text>
</comment>
<protein>
    <submittedName>
        <fullName evidence="2">Caspase family protein</fullName>
    </submittedName>
</protein>
<evidence type="ECO:0000313" key="2">
    <source>
        <dbReference type="EMBL" id="RAG83772.1"/>
    </source>
</evidence>
<proteinExistence type="predicted"/>
<evidence type="ECO:0000313" key="3">
    <source>
        <dbReference type="Proteomes" id="UP000248889"/>
    </source>
</evidence>
<dbReference type="EMBL" id="QKYN01000077">
    <property type="protein sequence ID" value="RAG83772.1"/>
    <property type="molecule type" value="Genomic_DNA"/>
</dbReference>
<sequence length="371" mass="40842">MTSPELTHALIVGVERYAAGPAWDLPGPASDALRFRSWLLGRGVPAANIVTLLAPLAAPEERPGAREAAREQVAVYERVRDAVTTCSAPRQDSLLWVWWGGHGVLDRDEHLRLFCADAGAADKRNLDLESARRTLATDLNRCFTRQIWIVDACQTFVEDHRFVADLPGERLPAGRRVPDCEQVLLVGASRGQRALNDPDRRTGLFSDLVLTELERSPAAGPWPPEPRQLFRAVDARLAELRRQGSADQLPRIAVHAPESAVVPSPSGSLPQAVRTVARGEVVEALLAYPLTADPVQRQSLVDALSTDCVERMPRHHVLRTDVVMMTGHLSRTPACLWSLYDLVRMLDPDERRGKALEAAVQRCVGQRGETG</sequence>
<dbReference type="Gene3D" id="3.40.50.1460">
    <property type="match status" value="1"/>
</dbReference>
<feature type="domain" description="Effector-associated" evidence="1">
    <location>
        <begin position="282"/>
        <end position="360"/>
    </location>
</feature>
<organism evidence="2 3">
    <name type="scientific">Streptacidiphilus pinicola</name>
    <dbReference type="NCBI Taxonomy" id="2219663"/>
    <lineage>
        <taxon>Bacteria</taxon>
        <taxon>Bacillati</taxon>
        <taxon>Actinomycetota</taxon>
        <taxon>Actinomycetes</taxon>
        <taxon>Kitasatosporales</taxon>
        <taxon>Streptomycetaceae</taxon>
        <taxon>Streptacidiphilus</taxon>
    </lineage>
</organism>
<keyword evidence="3" id="KW-1185">Reference proteome</keyword>
<evidence type="ECO:0000259" key="1">
    <source>
        <dbReference type="Pfam" id="PF19956"/>
    </source>
</evidence>
<dbReference type="InterPro" id="IPR045431">
    <property type="entry name" value="EAD2"/>
</dbReference>